<dbReference type="RefSeq" id="XP_033603790.1">
    <property type="nucleotide sequence ID" value="XM_033746604.1"/>
</dbReference>
<feature type="region of interest" description="Disordered" evidence="1">
    <location>
        <begin position="109"/>
        <end position="136"/>
    </location>
</feature>
<sequence>MKRSLCLPPDFLIPAFATPSQNLFARCSHNVAHRRYASDGKSNSYPVKPDTASQTPLRISRSTSLKGSGFSAKWPRDTSGNVPIRFFPALPGARQARASPAHFRRIKLESARDSDLKQPERSTEIARSGKANSKTNSLLNELFPEVAQNKPDADDTLRNSTTAYAPPRRAPEITFDKGIHNDEKSKSTSLLDELFPKTRLSKMRDLKTLGHIPVPRLHISTARAGETRSPDPSISAEDKYAPGGQSRKEDIRAQYEFNRQEFSVLMLKGASRNLSEDDFRRIIPRGKHIAEWPIGSDIQRVIPLRNTWSLERTGSYCIVFANKRAAMEYSAHAHKAARLSSMAAPTSLLGAIPAAPGCEEDGIDLYALRQSFTLAPDGNDFSLEYLERPYLGHMYHLLANGGYCPIVEHNAAAPSSSSKLDSPPPKTKVLLTAHGGSTMAKRSLIAAIRADGKERGELWNLKHWLYGIQRLQDVLYTAARNGYMRCDEVSLEQLEEQTYNRWILDFEDPVSARQFVQTWHGRQLSPPEHHDKNYMHPDLVVTEVLW</sequence>
<dbReference type="GeneID" id="54487658"/>
<evidence type="ECO:0000256" key="1">
    <source>
        <dbReference type="SAM" id="MobiDB-lite"/>
    </source>
</evidence>
<keyword evidence="3" id="KW-1185">Reference proteome</keyword>
<feature type="compositionally biased region" description="Basic and acidic residues" evidence="1">
    <location>
        <begin position="109"/>
        <end position="124"/>
    </location>
</feature>
<proteinExistence type="predicted"/>
<evidence type="ECO:0000313" key="3">
    <source>
        <dbReference type="Proteomes" id="UP000799437"/>
    </source>
</evidence>
<dbReference type="Proteomes" id="UP000799437">
    <property type="component" value="Unassembled WGS sequence"/>
</dbReference>
<accession>A0A6A6WGJ9</accession>
<feature type="region of interest" description="Disordered" evidence="1">
    <location>
        <begin position="223"/>
        <end position="247"/>
    </location>
</feature>
<evidence type="ECO:0000313" key="2">
    <source>
        <dbReference type="EMBL" id="KAF2761339.1"/>
    </source>
</evidence>
<protein>
    <submittedName>
        <fullName evidence="2">Uncharacterized protein</fullName>
    </submittedName>
</protein>
<name>A0A6A6WGJ9_9PEZI</name>
<feature type="compositionally biased region" description="Basic and acidic residues" evidence="1">
    <location>
        <begin position="236"/>
        <end position="247"/>
    </location>
</feature>
<dbReference type="OrthoDB" id="5332316at2759"/>
<organism evidence="2 3">
    <name type="scientific">Pseudovirgaria hyperparasitica</name>
    <dbReference type="NCBI Taxonomy" id="470096"/>
    <lineage>
        <taxon>Eukaryota</taxon>
        <taxon>Fungi</taxon>
        <taxon>Dikarya</taxon>
        <taxon>Ascomycota</taxon>
        <taxon>Pezizomycotina</taxon>
        <taxon>Dothideomycetes</taxon>
        <taxon>Dothideomycetes incertae sedis</taxon>
        <taxon>Acrospermales</taxon>
        <taxon>Acrospermaceae</taxon>
        <taxon>Pseudovirgaria</taxon>
    </lineage>
</organism>
<reference evidence="2" key="1">
    <citation type="journal article" date="2020" name="Stud. Mycol.">
        <title>101 Dothideomycetes genomes: a test case for predicting lifestyles and emergence of pathogens.</title>
        <authorList>
            <person name="Haridas S."/>
            <person name="Albert R."/>
            <person name="Binder M."/>
            <person name="Bloem J."/>
            <person name="Labutti K."/>
            <person name="Salamov A."/>
            <person name="Andreopoulos B."/>
            <person name="Baker S."/>
            <person name="Barry K."/>
            <person name="Bills G."/>
            <person name="Bluhm B."/>
            <person name="Cannon C."/>
            <person name="Castanera R."/>
            <person name="Culley D."/>
            <person name="Daum C."/>
            <person name="Ezra D."/>
            <person name="Gonzalez J."/>
            <person name="Henrissat B."/>
            <person name="Kuo A."/>
            <person name="Liang C."/>
            <person name="Lipzen A."/>
            <person name="Lutzoni F."/>
            <person name="Magnuson J."/>
            <person name="Mondo S."/>
            <person name="Nolan M."/>
            <person name="Ohm R."/>
            <person name="Pangilinan J."/>
            <person name="Park H.-J."/>
            <person name="Ramirez L."/>
            <person name="Alfaro M."/>
            <person name="Sun H."/>
            <person name="Tritt A."/>
            <person name="Yoshinaga Y."/>
            <person name="Zwiers L.-H."/>
            <person name="Turgeon B."/>
            <person name="Goodwin S."/>
            <person name="Spatafora J."/>
            <person name="Crous P."/>
            <person name="Grigoriev I."/>
        </authorList>
    </citation>
    <scope>NUCLEOTIDE SEQUENCE</scope>
    <source>
        <strain evidence="2">CBS 121739</strain>
    </source>
</reference>
<gene>
    <name evidence="2" type="ORF">EJ05DRAFT_497891</name>
</gene>
<dbReference type="EMBL" id="ML996567">
    <property type="protein sequence ID" value="KAF2761339.1"/>
    <property type="molecule type" value="Genomic_DNA"/>
</dbReference>
<dbReference type="AlphaFoldDB" id="A0A6A6WGJ9"/>